<proteinExistence type="predicted"/>
<dbReference type="Gene3D" id="3.10.28.20">
    <property type="entry name" value="Acetamidase/Formamidase-like domains"/>
    <property type="match status" value="1"/>
</dbReference>
<dbReference type="EMBL" id="AFRZ01000001">
    <property type="protein sequence ID" value="EHP30674.1"/>
    <property type="molecule type" value="Genomic_DNA"/>
</dbReference>
<dbReference type="RefSeq" id="WP_008339382.1">
    <property type="nucleotide sequence ID" value="NZ_AFRZ01000001.1"/>
</dbReference>
<evidence type="ECO:0008006" key="4">
    <source>
        <dbReference type="Google" id="ProtNLM"/>
    </source>
</evidence>
<keyword evidence="1" id="KW-0732">Signal</keyword>
<dbReference type="PATRIC" id="fig|929558.5.peg.2142"/>
<comment type="caution">
    <text evidence="2">The sequence shown here is derived from an EMBL/GenBank/DDBJ whole genome shotgun (WGS) entry which is preliminary data.</text>
</comment>
<gene>
    <name evidence="2" type="ORF">SMGD1_2151</name>
</gene>
<keyword evidence="3" id="KW-1185">Reference proteome</keyword>
<evidence type="ECO:0000313" key="3">
    <source>
        <dbReference type="Proteomes" id="UP000006431"/>
    </source>
</evidence>
<accession>B6BN49</accession>
<dbReference type="AlphaFoldDB" id="B6BN49"/>
<dbReference type="STRING" id="929558.SMGD1_2151"/>
<evidence type="ECO:0000256" key="1">
    <source>
        <dbReference type="SAM" id="SignalP"/>
    </source>
</evidence>
<organism evidence="2 3">
    <name type="scientific">Sulfurimonas gotlandica (strain DSM 19862 / JCM 16533 / GD1)</name>
    <dbReference type="NCBI Taxonomy" id="929558"/>
    <lineage>
        <taxon>Bacteria</taxon>
        <taxon>Pseudomonadati</taxon>
        <taxon>Campylobacterota</taxon>
        <taxon>Epsilonproteobacteria</taxon>
        <taxon>Campylobacterales</taxon>
        <taxon>Sulfurimonadaceae</taxon>
        <taxon>Sulfurimonas</taxon>
    </lineage>
</organism>
<protein>
    <recommendedName>
        <fullName evidence="4">LPP20 lipoprotein</fullName>
    </recommendedName>
</protein>
<sequence length="342" mass="38096">MLSKNKLFKSFLLLTSTALIFSGCGGSSSAATPAAKPIPKVMPAWINAPLPNDNEQFMYGMSIASDRDSAIKAALSDMIAKLGTTIESSYESNEKVQGAYVDSTIKNQIKSDVSKIKINNYKVIQSHKVSYREFAVMIETDKRNLVKGLKENLEAEKKSISQEYDSLKDRDSLTRYNTKKELSERASKLLSEVLMISELDKSFNKKENLDYIAKKQKEFLAESKELKFFVGGNEKSAKFADSIKNYLAQNGYNVTNTNKNAVEIKVKTTDNINYGNSMSIAVLTINVSVFDKQQRIGGKSVVVKERYNGSIDSVYKNASIHLEQDIKSQGINEVIGINLKID</sequence>
<dbReference type="PROSITE" id="PS51257">
    <property type="entry name" value="PROKAR_LIPOPROTEIN"/>
    <property type="match status" value="1"/>
</dbReference>
<dbReference type="HOGENOM" id="CLU_811156_0_0_7"/>
<reference evidence="2 3" key="1">
    <citation type="journal article" date="2012" name="Proc. Natl. Acad. Sci. U.S.A.">
        <title>Genome and physiology of a model Epsilonproteobacterium responsible for sulfide detoxification in marine oxygen depletion zones.</title>
        <authorList>
            <person name="Grote J."/>
            <person name="Schott T."/>
            <person name="Bruckner C.G."/>
            <person name="Glockner F.O."/>
            <person name="Jost G."/>
            <person name="Teeling H."/>
            <person name="Labrenz M."/>
            <person name="Jurgens K."/>
        </authorList>
    </citation>
    <scope>NUCLEOTIDE SEQUENCE [LARGE SCALE GENOMIC DNA]</scope>
    <source>
        <strain evidence="2 3">GD1</strain>
    </source>
</reference>
<accession>H1FXQ4</accession>
<evidence type="ECO:0000313" key="2">
    <source>
        <dbReference type="EMBL" id="EHP30674.1"/>
    </source>
</evidence>
<feature type="chain" id="PRO_5002843119" description="LPP20 lipoprotein" evidence="1">
    <location>
        <begin position="31"/>
        <end position="342"/>
    </location>
</feature>
<dbReference type="Proteomes" id="UP000006431">
    <property type="component" value="Unassembled WGS sequence"/>
</dbReference>
<name>B6BN49_SULGG</name>
<feature type="signal peptide" evidence="1">
    <location>
        <begin position="1"/>
        <end position="30"/>
    </location>
</feature>
<dbReference type="OrthoDB" id="5334538at2"/>